<dbReference type="KEGG" id="dmp:FAK_07180"/>
<dbReference type="GO" id="GO:0016491">
    <property type="term" value="F:oxidoreductase activity"/>
    <property type="evidence" value="ECO:0007669"/>
    <property type="project" value="UniProtKB-KW"/>
</dbReference>
<gene>
    <name evidence="5" type="ORF">FAK_07180</name>
</gene>
<evidence type="ECO:0000256" key="2">
    <source>
        <dbReference type="ARBA" id="ARBA00022643"/>
    </source>
</evidence>
<dbReference type="AlphaFoldDB" id="A0AAU9EXZ7"/>
<evidence type="ECO:0000313" key="6">
    <source>
        <dbReference type="Proteomes" id="UP001366166"/>
    </source>
</evidence>
<dbReference type="InterPro" id="IPR000415">
    <property type="entry name" value="Nitroreductase-like"/>
</dbReference>
<proteinExistence type="predicted"/>
<organism evidence="5 6">
    <name type="scientific">Desulfoferula mesophila</name>
    <dbReference type="NCBI Taxonomy" id="3058419"/>
    <lineage>
        <taxon>Bacteria</taxon>
        <taxon>Pseudomonadati</taxon>
        <taxon>Thermodesulfobacteriota</taxon>
        <taxon>Desulfarculia</taxon>
        <taxon>Desulfarculales</taxon>
        <taxon>Desulfarculaceae</taxon>
        <taxon>Desulfoferula</taxon>
    </lineage>
</organism>
<keyword evidence="3" id="KW-0560">Oxidoreductase</keyword>
<dbReference type="RefSeq" id="WP_338605404.1">
    <property type="nucleotide sequence ID" value="NZ_AP028679.1"/>
</dbReference>
<name>A0AAU9EXZ7_9BACT</name>
<accession>A0AAU9EXZ7</accession>
<keyword evidence="2" id="KW-0288">FMN</keyword>
<dbReference type="Proteomes" id="UP001366166">
    <property type="component" value="Chromosome"/>
</dbReference>
<dbReference type="InterPro" id="IPR050627">
    <property type="entry name" value="Nitroreductase/BluB"/>
</dbReference>
<sequence length="190" mass="20252">MELMQAIQGRRSVRAFKGDPVSDEQVNALIQAAVWAPSPLHQQPWSFVVIRGPEAKAKVNQLCLASQQAVADGGGPGWAGKYSFAYLDQAPVYVAVLFDPQKAGLGVYFGQSQGALAAASAAVQNLMLAATEQGLGSLWLTFFDPKDMARALGAPEGLEVAGIIPLGVPDEEPKAPPRKDPKVFRDFYGQ</sequence>
<evidence type="ECO:0000259" key="4">
    <source>
        <dbReference type="Pfam" id="PF00881"/>
    </source>
</evidence>
<evidence type="ECO:0000256" key="1">
    <source>
        <dbReference type="ARBA" id="ARBA00022630"/>
    </source>
</evidence>
<protein>
    <submittedName>
        <fullName evidence="5">Nitroreductase</fullName>
    </submittedName>
</protein>
<dbReference type="Gene3D" id="3.40.109.10">
    <property type="entry name" value="NADH Oxidase"/>
    <property type="match status" value="1"/>
</dbReference>
<dbReference type="Pfam" id="PF00881">
    <property type="entry name" value="Nitroreductase"/>
    <property type="match status" value="1"/>
</dbReference>
<dbReference type="PANTHER" id="PTHR23026">
    <property type="entry name" value="NADPH NITROREDUCTASE"/>
    <property type="match status" value="1"/>
</dbReference>
<evidence type="ECO:0000256" key="3">
    <source>
        <dbReference type="ARBA" id="ARBA00023002"/>
    </source>
</evidence>
<feature type="domain" description="Nitroreductase" evidence="4">
    <location>
        <begin position="7"/>
        <end position="167"/>
    </location>
</feature>
<dbReference type="EMBL" id="AP028679">
    <property type="protein sequence ID" value="BEQ13652.1"/>
    <property type="molecule type" value="Genomic_DNA"/>
</dbReference>
<reference evidence="6" key="1">
    <citation type="journal article" date="2023" name="Arch. Microbiol.">
        <title>Desulfoferula mesophilus gen. nov. sp. nov., a mesophilic sulfate-reducing bacterium isolated from a brackish lake sediment.</title>
        <authorList>
            <person name="Watanabe T."/>
            <person name="Yabe T."/>
            <person name="Tsuji J.M."/>
            <person name="Fukui M."/>
        </authorList>
    </citation>
    <scope>NUCLEOTIDE SEQUENCE [LARGE SCALE GENOMIC DNA]</scope>
    <source>
        <strain evidence="6">12FAK</strain>
    </source>
</reference>
<dbReference type="SUPFAM" id="SSF55469">
    <property type="entry name" value="FMN-dependent nitroreductase-like"/>
    <property type="match status" value="1"/>
</dbReference>
<keyword evidence="6" id="KW-1185">Reference proteome</keyword>
<evidence type="ECO:0000313" key="5">
    <source>
        <dbReference type="EMBL" id="BEQ13652.1"/>
    </source>
</evidence>
<dbReference type="InterPro" id="IPR029479">
    <property type="entry name" value="Nitroreductase"/>
</dbReference>
<dbReference type="PANTHER" id="PTHR23026:SF90">
    <property type="entry name" value="IODOTYROSINE DEIODINASE 1"/>
    <property type="match status" value="1"/>
</dbReference>
<keyword evidence="1" id="KW-0285">Flavoprotein</keyword>